<protein>
    <submittedName>
        <fullName evidence="2">Fibronectin type-III domain-containing protein</fullName>
    </submittedName>
</protein>
<evidence type="ECO:0000313" key="1">
    <source>
        <dbReference type="Proteomes" id="UP000887578"/>
    </source>
</evidence>
<reference evidence="2" key="1">
    <citation type="submission" date="2022-11" db="UniProtKB">
        <authorList>
            <consortium name="WormBaseParasite"/>
        </authorList>
    </citation>
    <scope>IDENTIFICATION</scope>
</reference>
<name>A0A914PP47_9BILA</name>
<evidence type="ECO:0000313" key="2">
    <source>
        <dbReference type="WBParaSite" id="PDA_v2.g1780.t1"/>
    </source>
</evidence>
<dbReference type="SUPFAM" id="SSF101898">
    <property type="entry name" value="NHL repeat"/>
    <property type="match status" value="1"/>
</dbReference>
<dbReference type="Gene3D" id="2.120.10.30">
    <property type="entry name" value="TolB, C-terminal domain"/>
    <property type="match status" value="1"/>
</dbReference>
<dbReference type="WBParaSite" id="PDA_v2.g1780.t1">
    <property type="protein sequence ID" value="PDA_v2.g1780.t1"/>
    <property type="gene ID" value="PDA_v2.g1780"/>
</dbReference>
<dbReference type="Proteomes" id="UP000887578">
    <property type="component" value="Unplaced"/>
</dbReference>
<dbReference type="AlphaFoldDB" id="A0A914PP47"/>
<keyword evidence="1" id="KW-1185">Reference proteome</keyword>
<dbReference type="InterPro" id="IPR011042">
    <property type="entry name" value="6-blade_b-propeller_TolB-like"/>
</dbReference>
<proteinExistence type="predicted"/>
<sequence length="642" mass="72873">MSFKETSTNVTVVIPIEEIPDIEIRLAAIWRDKTIVSQTFFQTISGIPVKSKIPQLLTNMQISNNQFLICWQSDPPSIVGNYNIEVLNRTDDTVINSFETNSQCHLFQPPILDDSEYPINLKVYISENREETEEGKLTVIEIKDKLEINVTLEKRNEIPTPENATFIFTNGTSILKLADLNDFLMLGDLDIIPFSLNENQRITESKKHCKSLATLSKNQLIVGLSDGSIYSLKVLPPPPMDDETIIDLAFNETTQNLNPKFKTEQSIIRESDGIEIIQLVIDGIQERIYAVRNQSGLIRCSFSNCQNATILTTNSISYIERIAVDSWNGFLYYSTANGDIFIATLFPWQSPSTYSFNIQRRIAQIPQINSMEIDYENLQLIAALKNGTLISMNLINQTVTNLRQNLGEMEKYNSVKKQKFIDGRLFWISSECGDDHEWKNCLFGEEKDPDSGNIHLNRKLLKNSSPELYLYPGPVYDIAVLQDLPNPTYLMPPEKVSLIISGKEAKATWLPPISLPFQASGTTWRNLKYDFKLIESSTSTVLDHSQTFETEAFLNAKITKATNYTIFVKVCFEKIGDEMFRFCSKQISTSVMTPGLFSNIPTFPSVVAYIPNENDNDSLKMIDILGRNFEDGSCKFYSINYS</sequence>
<accession>A0A914PP47</accession>
<organism evidence="1 2">
    <name type="scientific">Panagrolaimus davidi</name>
    <dbReference type="NCBI Taxonomy" id="227884"/>
    <lineage>
        <taxon>Eukaryota</taxon>
        <taxon>Metazoa</taxon>
        <taxon>Ecdysozoa</taxon>
        <taxon>Nematoda</taxon>
        <taxon>Chromadorea</taxon>
        <taxon>Rhabditida</taxon>
        <taxon>Tylenchina</taxon>
        <taxon>Panagrolaimomorpha</taxon>
        <taxon>Panagrolaimoidea</taxon>
        <taxon>Panagrolaimidae</taxon>
        <taxon>Panagrolaimus</taxon>
    </lineage>
</organism>